<dbReference type="PIRSF" id="PIRSF016557">
    <property type="entry name" value="Caps_synth_CpsB"/>
    <property type="match status" value="1"/>
</dbReference>
<protein>
    <recommendedName>
        <fullName evidence="2">protein-tyrosine-phosphatase</fullName>
        <ecNumber evidence="2">3.1.3.48</ecNumber>
    </recommendedName>
</protein>
<evidence type="ECO:0000313" key="5">
    <source>
        <dbReference type="EMBL" id="PYB71698.1"/>
    </source>
</evidence>
<accession>A0ABX5NN55</accession>
<dbReference type="EC" id="3.1.3.48" evidence="2"/>
<dbReference type="Proteomes" id="UP000247536">
    <property type="component" value="Unassembled WGS sequence"/>
</dbReference>
<gene>
    <name evidence="5" type="ORF">DMY87_15910</name>
</gene>
<keyword evidence="6" id="KW-1185">Reference proteome</keyword>
<dbReference type="InterPro" id="IPR016667">
    <property type="entry name" value="Caps_polysacc_synth_CpsB/CapC"/>
</dbReference>
<dbReference type="RefSeq" id="WP_110792643.1">
    <property type="nucleotide sequence ID" value="NZ_QJRY01000006.1"/>
</dbReference>
<comment type="similarity">
    <text evidence="1">Belongs to the metallo-dependent hydrolases superfamily. CpsB/CapC family.</text>
</comment>
<evidence type="ECO:0000256" key="2">
    <source>
        <dbReference type="ARBA" id="ARBA00013064"/>
    </source>
</evidence>
<name>A0ABX5NN55_9HYPH</name>
<evidence type="ECO:0000256" key="1">
    <source>
        <dbReference type="ARBA" id="ARBA00005750"/>
    </source>
</evidence>
<comment type="caution">
    <text evidence="5">The sequence shown here is derived from an EMBL/GenBank/DDBJ whole genome shotgun (WGS) entry which is preliminary data.</text>
</comment>
<dbReference type="InterPro" id="IPR016195">
    <property type="entry name" value="Pol/histidinol_Pase-like"/>
</dbReference>
<evidence type="ECO:0000256" key="4">
    <source>
        <dbReference type="ARBA" id="ARBA00051722"/>
    </source>
</evidence>
<dbReference type="SUPFAM" id="SSF89550">
    <property type="entry name" value="PHP domain-like"/>
    <property type="match status" value="1"/>
</dbReference>
<evidence type="ECO:0000313" key="6">
    <source>
        <dbReference type="Proteomes" id="UP000247536"/>
    </source>
</evidence>
<dbReference type="PANTHER" id="PTHR39181:SF1">
    <property type="entry name" value="TYROSINE-PROTEIN PHOSPHATASE YWQE"/>
    <property type="match status" value="1"/>
</dbReference>
<organism evidence="5 6">
    <name type="scientific">Rhizobium wuzhouense</name>
    <dbReference type="NCBI Taxonomy" id="1986026"/>
    <lineage>
        <taxon>Bacteria</taxon>
        <taxon>Pseudomonadati</taxon>
        <taxon>Pseudomonadota</taxon>
        <taxon>Alphaproteobacteria</taxon>
        <taxon>Hyphomicrobiales</taxon>
        <taxon>Rhizobiaceae</taxon>
        <taxon>Rhizobium/Agrobacterium group</taxon>
        <taxon>Rhizobium</taxon>
    </lineage>
</organism>
<evidence type="ECO:0000256" key="3">
    <source>
        <dbReference type="ARBA" id="ARBA00022801"/>
    </source>
</evidence>
<dbReference type="EMBL" id="QJRY01000006">
    <property type="protein sequence ID" value="PYB71698.1"/>
    <property type="molecule type" value="Genomic_DNA"/>
</dbReference>
<dbReference type="Pfam" id="PF19567">
    <property type="entry name" value="CpsB_CapC"/>
    <property type="match status" value="1"/>
</dbReference>
<sequence>MIDLHSHILFGLDDGASELDISIEMARIAVADGITHMACTPHVQEGVYPNDWATIRPVLEVLQQALRELRIPLTLFCGAEAHLAWDLPERLLRGDIPTLNDSRYFLLELPHLVVPPRLQDFVLRLKDAGFIPVITHPERLSWAERRPELLVKIAELGCPLQLTADSLLGRFGMTAQAQAASFVDAGLLVFVASDAHSPRARAPRMSAAMKLVASRWGEETAQRMFIEIPQIILSDGMLPDAARQHLLPRRPMTSGSGVGRLLTLLRAGL</sequence>
<dbReference type="Gene3D" id="3.20.20.140">
    <property type="entry name" value="Metal-dependent hydrolases"/>
    <property type="match status" value="1"/>
</dbReference>
<comment type="catalytic activity">
    <reaction evidence="4">
        <text>O-phospho-L-tyrosyl-[protein] + H2O = L-tyrosyl-[protein] + phosphate</text>
        <dbReference type="Rhea" id="RHEA:10684"/>
        <dbReference type="Rhea" id="RHEA-COMP:10136"/>
        <dbReference type="Rhea" id="RHEA-COMP:20101"/>
        <dbReference type="ChEBI" id="CHEBI:15377"/>
        <dbReference type="ChEBI" id="CHEBI:43474"/>
        <dbReference type="ChEBI" id="CHEBI:46858"/>
        <dbReference type="ChEBI" id="CHEBI:61978"/>
        <dbReference type="EC" id="3.1.3.48"/>
    </reaction>
</comment>
<keyword evidence="3" id="KW-0378">Hydrolase</keyword>
<proteinExistence type="inferred from homology"/>
<dbReference type="PANTHER" id="PTHR39181">
    <property type="entry name" value="TYROSINE-PROTEIN PHOSPHATASE YWQE"/>
    <property type="match status" value="1"/>
</dbReference>
<reference evidence="5 6" key="1">
    <citation type="submission" date="2018-06" db="EMBL/GenBank/DDBJ databases">
        <title>Rhizobium wuzhouense sp. nov., isolated from roots of Oryza officinalis.</title>
        <authorList>
            <person name="Yuan T."/>
        </authorList>
    </citation>
    <scope>NUCLEOTIDE SEQUENCE [LARGE SCALE GENOMIC DNA]</scope>
    <source>
        <strain evidence="5 6">W44</strain>
    </source>
</reference>